<sequence length="73" mass="8322">MMSRLHEVEIVICIVLMVEIEGRDVRHRPWLTQPRTGNIVSMAMLHAVTLRGATEAGRENGSNQNTRLRRALE</sequence>
<dbReference type="GeneID" id="9380226"/>
<comment type="caution">
    <text evidence="2">The sequence shown here is derived from an EMBL/GenBank/DDBJ whole genome shotgun (WGS) entry which is preliminary data.</text>
</comment>
<evidence type="ECO:0000256" key="1">
    <source>
        <dbReference type="SAM" id="MobiDB-lite"/>
    </source>
</evidence>
<gene>
    <name evidence="2" type="ORF">CC1G_15642</name>
</gene>
<evidence type="ECO:0000313" key="3">
    <source>
        <dbReference type="Proteomes" id="UP000001861"/>
    </source>
</evidence>
<dbReference type="KEGG" id="cci:CC1G_15642"/>
<reference evidence="2 3" key="1">
    <citation type="journal article" date="2010" name="Proc. Natl. Acad. Sci. U.S.A.">
        <title>Insights into evolution of multicellular fungi from the assembled chromosomes of the mushroom Coprinopsis cinerea (Coprinus cinereus).</title>
        <authorList>
            <person name="Stajich J.E."/>
            <person name="Wilke S.K."/>
            <person name="Ahren D."/>
            <person name="Au C.H."/>
            <person name="Birren B.W."/>
            <person name="Borodovsky M."/>
            <person name="Burns C."/>
            <person name="Canback B."/>
            <person name="Casselton L.A."/>
            <person name="Cheng C.K."/>
            <person name="Deng J."/>
            <person name="Dietrich F.S."/>
            <person name="Fargo D.C."/>
            <person name="Farman M.L."/>
            <person name="Gathman A.C."/>
            <person name="Goldberg J."/>
            <person name="Guigo R."/>
            <person name="Hoegger P.J."/>
            <person name="Hooker J.B."/>
            <person name="Huggins A."/>
            <person name="James T.Y."/>
            <person name="Kamada T."/>
            <person name="Kilaru S."/>
            <person name="Kodira C."/>
            <person name="Kues U."/>
            <person name="Kupfer D."/>
            <person name="Kwan H.S."/>
            <person name="Lomsadze A."/>
            <person name="Li W."/>
            <person name="Lilly W.W."/>
            <person name="Ma L.J."/>
            <person name="Mackey A.J."/>
            <person name="Manning G."/>
            <person name="Martin F."/>
            <person name="Muraguchi H."/>
            <person name="Natvig D.O."/>
            <person name="Palmerini H."/>
            <person name="Ramesh M.A."/>
            <person name="Rehmeyer C.J."/>
            <person name="Roe B.A."/>
            <person name="Shenoy N."/>
            <person name="Stanke M."/>
            <person name="Ter-Hovhannisyan V."/>
            <person name="Tunlid A."/>
            <person name="Velagapudi R."/>
            <person name="Vision T.J."/>
            <person name="Zeng Q."/>
            <person name="Zolan M.E."/>
            <person name="Pukkila P.J."/>
        </authorList>
    </citation>
    <scope>NUCLEOTIDE SEQUENCE [LARGE SCALE GENOMIC DNA]</scope>
    <source>
        <strain evidence="3">Okayama-7 / 130 / ATCC MYA-4618 / FGSC 9003</strain>
    </source>
</reference>
<protein>
    <submittedName>
        <fullName evidence="2">Uncharacterized protein</fullName>
    </submittedName>
</protein>
<accession>D6RQA5</accession>
<dbReference type="EMBL" id="AACS02000011">
    <property type="protein sequence ID" value="EFI26721.1"/>
    <property type="molecule type" value="Genomic_DNA"/>
</dbReference>
<dbReference type="HOGENOM" id="CLU_2704698_0_0_1"/>
<dbReference type="AlphaFoldDB" id="D6RQA5"/>
<proteinExistence type="predicted"/>
<name>D6RQA5_COPC7</name>
<dbReference type="InParanoid" id="D6RQA5"/>
<feature type="region of interest" description="Disordered" evidence="1">
    <location>
        <begin position="52"/>
        <end position="73"/>
    </location>
</feature>
<keyword evidence="3" id="KW-1185">Reference proteome</keyword>
<dbReference type="VEuPathDB" id="FungiDB:CC1G_15642"/>
<organism evidence="2 3">
    <name type="scientific">Coprinopsis cinerea (strain Okayama-7 / 130 / ATCC MYA-4618 / FGSC 9003)</name>
    <name type="common">Inky cap fungus</name>
    <name type="synonym">Hormographiella aspergillata</name>
    <dbReference type="NCBI Taxonomy" id="240176"/>
    <lineage>
        <taxon>Eukaryota</taxon>
        <taxon>Fungi</taxon>
        <taxon>Dikarya</taxon>
        <taxon>Basidiomycota</taxon>
        <taxon>Agaricomycotina</taxon>
        <taxon>Agaricomycetes</taxon>
        <taxon>Agaricomycetidae</taxon>
        <taxon>Agaricales</taxon>
        <taxon>Agaricineae</taxon>
        <taxon>Psathyrellaceae</taxon>
        <taxon>Coprinopsis</taxon>
    </lineage>
</organism>
<dbReference type="RefSeq" id="XP_002910215.1">
    <property type="nucleotide sequence ID" value="XM_002910169.1"/>
</dbReference>
<evidence type="ECO:0000313" key="2">
    <source>
        <dbReference type="EMBL" id="EFI26721.1"/>
    </source>
</evidence>
<dbReference type="Proteomes" id="UP000001861">
    <property type="component" value="Unassembled WGS sequence"/>
</dbReference>